<sequence>SSDTDGDNMYVAALVPHRRQKRSTSSSFRPFPPPFFCPFSTHLVQPTQSWLQMASMHVSVRSVHRTLRCEHGLCAVIVS</sequence>
<accession>A0A061RS77</accession>
<feature type="non-terminal residue" evidence="1">
    <location>
        <position position="1"/>
    </location>
</feature>
<gene>
    <name evidence="1" type="ORF">TSPGSL018_24895</name>
</gene>
<reference evidence="1" key="1">
    <citation type="submission" date="2014-05" db="EMBL/GenBank/DDBJ databases">
        <title>The transcriptome of the halophilic microalga Tetraselmis sp. GSL018 isolated from the Great Salt Lake, Utah.</title>
        <authorList>
            <person name="Jinkerson R.E."/>
            <person name="D'Adamo S."/>
            <person name="Posewitz M.C."/>
        </authorList>
    </citation>
    <scope>NUCLEOTIDE SEQUENCE</scope>
    <source>
        <strain evidence="1">GSL018</strain>
    </source>
</reference>
<proteinExistence type="predicted"/>
<protein>
    <submittedName>
        <fullName evidence="1">Uncharacterized protein</fullName>
    </submittedName>
</protein>
<name>A0A061RS77_9CHLO</name>
<feature type="non-terminal residue" evidence="1">
    <location>
        <position position="79"/>
    </location>
</feature>
<organism evidence="1">
    <name type="scientific">Tetraselmis sp. GSL018</name>
    <dbReference type="NCBI Taxonomy" id="582737"/>
    <lineage>
        <taxon>Eukaryota</taxon>
        <taxon>Viridiplantae</taxon>
        <taxon>Chlorophyta</taxon>
        <taxon>core chlorophytes</taxon>
        <taxon>Chlorodendrophyceae</taxon>
        <taxon>Chlorodendrales</taxon>
        <taxon>Chlorodendraceae</taxon>
        <taxon>Tetraselmis</taxon>
    </lineage>
</organism>
<dbReference type="EMBL" id="GBEZ01010911">
    <property type="protein sequence ID" value="JAC74818.1"/>
    <property type="molecule type" value="Transcribed_RNA"/>
</dbReference>
<evidence type="ECO:0000313" key="1">
    <source>
        <dbReference type="EMBL" id="JAC74818.1"/>
    </source>
</evidence>
<dbReference type="AlphaFoldDB" id="A0A061RS77"/>